<organism evidence="1 2">
    <name type="scientific">Clostridium grantii DSM 8605</name>
    <dbReference type="NCBI Taxonomy" id="1121316"/>
    <lineage>
        <taxon>Bacteria</taxon>
        <taxon>Bacillati</taxon>
        <taxon>Bacillota</taxon>
        <taxon>Clostridia</taxon>
        <taxon>Eubacteriales</taxon>
        <taxon>Clostridiaceae</taxon>
        <taxon>Clostridium</taxon>
    </lineage>
</organism>
<protein>
    <submittedName>
        <fullName evidence="1">Major capsid protein, N4-gp56 family</fullName>
    </submittedName>
</protein>
<dbReference type="Pfam" id="PF25209">
    <property type="entry name" value="Phage_capsid_4"/>
    <property type="match status" value="1"/>
</dbReference>
<keyword evidence="2" id="KW-1185">Reference proteome</keyword>
<dbReference type="Proteomes" id="UP000184447">
    <property type="component" value="Unassembled WGS sequence"/>
</dbReference>
<dbReference type="RefSeq" id="WP_073337202.1">
    <property type="nucleotide sequence ID" value="NZ_FQXM01000004.1"/>
</dbReference>
<evidence type="ECO:0000313" key="1">
    <source>
        <dbReference type="EMBL" id="SHH36264.1"/>
    </source>
</evidence>
<name>A0A1M5SCK3_9CLOT</name>
<dbReference type="AlphaFoldDB" id="A0A1M5SCK3"/>
<reference evidence="1 2" key="1">
    <citation type="submission" date="2016-11" db="EMBL/GenBank/DDBJ databases">
        <authorList>
            <person name="Jaros S."/>
            <person name="Januszkiewicz K."/>
            <person name="Wedrychowicz H."/>
        </authorList>
    </citation>
    <scope>NUCLEOTIDE SEQUENCE [LARGE SCALE GENOMIC DNA]</scope>
    <source>
        <strain evidence="1 2">DSM 8605</strain>
    </source>
</reference>
<evidence type="ECO:0000313" key="2">
    <source>
        <dbReference type="Proteomes" id="UP000184447"/>
    </source>
</evidence>
<sequence length="270" mass="28417">MAQTTLTNLVNPEVMADMISATLPNKIKFAPLATIDTTLVGQAGNTITVPKFAYIGDAEDVAEGIAMGTTVLTASSTQATVKKAGKAVEITDESALSGYGDPVGEAEAQLEKAITAKVDADCVTALVSTTLVSDDSANFISYTGIVDAIDKFEEEDDETKVLFIHPLQKGTLRKDENFIKASQMGDNTIMTGVIGEIAGCQVVASAKVPVAAGVYSNLIVKAGALTIYLKKDVNVETDRDILAKTTVISADEHYVAVLSDESKCVKYLAK</sequence>
<gene>
    <name evidence="1" type="ORF">SAMN02745207_00868</name>
</gene>
<dbReference type="NCBIfam" id="TIGR04387">
    <property type="entry name" value="capsid_maj_N4"/>
    <property type="match status" value="1"/>
</dbReference>
<accession>A0A1M5SCK3</accession>
<proteinExistence type="predicted"/>
<dbReference type="SUPFAM" id="SSF56563">
    <property type="entry name" value="Major capsid protein gp5"/>
    <property type="match status" value="1"/>
</dbReference>
<dbReference type="STRING" id="1121316.SAMN02745207_00868"/>
<dbReference type="OrthoDB" id="2065410at2"/>
<dbReference type="EMBL" id="FQXM01000004">
    <property type="protein sequence ID" value="SHH36264.1"/>
    <property type="molecule type" value="Genomic_DNA"/>
</dbReference>